<dbReference type="InterPro" id="IPR004605">
    <property type="entry name" value="DNA_helicase_Holl-junc_RuvB"/>
</dbReference>
<dbReference type="GO" id="GO:0005524">
    <property type="term" value="F:ATP binding"/>
    <property type="evidence" value="ECO:0007669"/>
    <property type="project" value="UniProtKB-UniRule"/>
</dbReference>
<dbReference type="SMART" id="SM00382">
    <property type="entry name" value="AAA"/>
    <property type="match status" value="1"/>
</dbReference>
<dbReference type="PATRIC" id="fig|1294273.3.peg.1835"/>
<feature type="binding site" evidence="3">
    <location>
        <position position="22"/>
    </location>
    <ligand>
        <name>ATP</name>
        <dbReference type="ChEBI" id="CHEBI:30616"/>
    </ligand>
</feature>
<dbReference type="GO" id="GO:0048476">
    <property type="term" value="C:Holliday junction resolvase complex"/>
    <property type="evidence" value="ECO:0007669"/>
    <property type="project" value="UniProtKB-UniRule"/>
</dbReference>
<dbReference type="SUPFAM" id="SSF52540">
    <property type="entry name" value="P-loop containing nucleoside triphosphate hydrolases"/>
    <property type="match status" value="1"/>
</dbReference>
<feature type="compositionally biased region" description="Basic residues" evidence="4">
    <location>
        <begin position="285"/>
        <end position="295"/>
    </location>
</feature>
<accession>W8S5W1</accession>
<comment type="caution">
    <text evidence="3">Lacks conserved residue(s) required for the propagation of feature annotation.</text>
</comment>
<dbReference type="STRING" id="1294273.roselon_01863"/>
<dbReference type="NCBIfam" id="TIGR00635">
    <property type="entry name" value="ruvB"/>
    <property type="match status" value="1"/>
</dbReference>
<evidence type="ECO:0000313" key="6">
    <source>
        <dbReference type="EMBL" id="AHM04226.1"/>
    </source>
</evidence>
<feature type="binding site" evidence="3">
    <location>
        <position position="182"/>
    </location>
    <ligand>
        <name>ATP</name>
        <dbReference type="ChEBI" id="CHEBI:30616"/>
    </ligand>
</feature>
<dbReference type="HOGENOM" id="CLU_745735_0_0_5"/>
<dbReference type="EMBL" id="CP004372">
    <property type="protein sequence ID" value="AHM04226.1"/>
    <property type="molecule type" value="Genomic_DNA"/>
</dbReference>
<dbReference type="GO" id="GO:0006281">
    <property type="term" value="P:DNA repair"/>
    <property type="evidence" value="ECO:0007669"/>
    <property type="project" value="UniProtKB-UniRule"/>
</dbReference>
<dbReference type="InterPro" id="IPR041445">
    <property type="entry name" value="AAA_lid_4"/>
</dbReference>
<reference evidence="6 7" key="1">
    <citation type="submission" date="2013-03" db="EMBL/GenBank/DDBJ databases">
        <authorList>
            <person name="Fiebig A."/>
            <person name="Goeker M."/>
            <person name="Klenk H.-P.P."/>
        </authorList>
    </citation>
    <scope>NUCLEOTIDE SEQUENCE [LARGE SCALE GENOMIC DNA]</scope>
    <source>
        <strain evidence="7">DSM 19469</strain>
    </source>
</reference>
<dbReference type="CDD" id="cd00009">
    <property type="entry name" value="AAA"/>
    <property type="match status" value="1"/>
</dbReference>
<organism evidence="6 7">
    <name type="scientific">Roseicyclus elongatus DSM 19469</name>
    <dbReference type="NCBI Taxonomy" id="1294273"/>
    <lineage>
        <taxon>Bacteria</taxon>
        <taxon>Pseudomonadati</taxon>
        <taxon>Pseudomonadota</taxon>
        <taxon>Alphaproteobacteria</taxon>
        <taxon>Rhodobacterales</taxon>
        <taxon>Roseobacteraceae</taxon>
        <taxon>Roseicyclus</taxon>
    </lineage>
</organism>
<dbReference type="InterPro" id="IPR027417">
    <property type="entry name" value="P-loop_NTPase"/>
</dbReference>
<feature type="binding site" evidence="3">
    <location>
        <position position="219"/>
    </location>
    <ligand>
        <name>ATP</name>
        <dbReference type="ChEBI" id="CHEBI:30616"/>
    </ligand>
</feature>
<evidence type="ECO:0000256" key="4">
    <source>
        <dbReference type="SAM" id="MobiDB-lite"/>
    </source>
</evidence>
<dbReference type="InterPro" id="IPR008824">
    <property type="entry name" value="RuvB-like_N"/>
</dbReference>
<dbReference type="InterPro" id="IPR003593">
    <property type="entry name" value="AAA+_ATPase"/>
</dbReference>
<sequence>MTEPDPTLRPGPLPEDADRALRPQTLNDFIGQEEARANLRVFIESARRRGEAMDHVLFHGPPGLGKTTLAQIMARELGVNFRMTSGPVLAKAGDLAAILTNLEARDVLFIDEIHRLNPAVEEVLYPALEDFELDLVIGEGPAARTVRIELQPFTLVGATTRLGLLTTPLRDRFGIPTRLNFYTHAELDHIVARGARLAGLESEPAGTAEIARRARGTPRIAGRLLRRVIDFCAGRGRWAADARHRRPRLDAAGCRYAGSGRGGSSISWPDCGKLRRRAGGDRNGCRRPGRAARRAGRGDRTLPVATGPDCPHAARPDAGAQRVDASGSRPAQAAGSGRSVLSGAGFLEKSCPENSSFPRFRKRKRWLLLTL</sequence>
<proteinExistence type="inferred from homology"/>
<feature type="binding site" evidence="3">
    <location>
        <position position="68"/>
    </location>
    <ligand>
        <name>ATP</name>
        <dbReference type="ChEBI" id="CHEBI:30616"/>
    </ligand>
</feature>
<feature type="binding site" evidence="3">
    <location>
        <position position="66"/>
    </location>
    <ligand>
        <name>ATP</name>
        <dbReference type="ChEBI" id="CHEBI:30616"/>
    </ligand>
</feature>
<feature type="binding site" evidence="3">
    <location>
        <position position="67"/>
    </location>
    <ligand>
        <name>Mg(2+)</name>
        <dbReference type="ChEBI" id="CHEBI:18420"/>
    </ligand>
</feature>
<dbReference type="AlphaFoldDB" id="W8S5W1"/>
<comment type="function">
    <text evidence="3">The RuvA-RuvB-RuvC complex processes Holliday junction (HJ) DNA during genetic recombination and DNA repair, while the RuvA-RuvB complex plays an important role in the rescue of blocked DNA replication forks via replication fork reversal (RFR). RuvA specifically binds to HJ cruciform DNA, conferring on it an open structure. The RuvB hexamer acts as an ATP-dependent pump, pulling dsDNA into and through the RuvAB complex. RuvB forms 2 homohexamers on either side of HJ DNA bound by 1 or 2 RuvA tetramers; 4 subunits per hexamer contact DNA at a time. Coordinated motions by a converter formed by DNA-disengaged RuvB subunits stimulates ATP hydrolysis and nucleotide exchange. Immobilization of the converter enables RuvB to convert the ATP-contained energy into a lever motion, pulling 2 nucleotides of DNA out of the RuvA tetramer per ATP hydrolyzed, thus driving DNA branch migration. The RuvB motors rotate together with the DNA substrate, which together with the progressing nucleotide cycle form the mechanistic basis for DNA recombination by continuous HJ branch migration. Branch migration allows RuvC to scan DNA until it finds its consensus sequence, where it cleaves and resolves cruciform DNA.</text>
</comment>
<evidence type="ECO:0000256" key="3">
    <source>
        <dbReference type="HAMAP-Rule" id="MF_00016"/>
    </source>
</evidence>
<keyword evidence="3" id="KW-0234">DNA repair</keyword>
<keyword evidence="2 3" id="KW-0067">ATP-binding</keyword>
<comment type="domain">
    <text evidence="3">Has 3 domains, the large (RuvB-L) and small ATPase (RuvB-S) domains and the C-terminal head (RuvB-H) domain. The head domain binds DNA, while the ATPase domains jointly bind ATP, ADP or are empty depending on the state of the subunit in the translocation cycle. During a single DNA translocation step the structure of each domain remains the same, but their relative positions change.</text>
</comment>
<keyword evidence="1 3" id="KW-0547">Nucleotide-binding</keyword>
<protein>
    <recommendedName>
        <fullName evidence="3">Holliday junction branch migration complex subunit RuvB</fullName>
        <ecNumber evidence="3">3.6.4.-</ecNumber>
    </recommendedName>
</protein>
<dbReference type="GO" id="GO:0006310">
    <property type="term" value="P:DNA recombination"/>
    <property type="evidence" value="ECO:0007669"/>
    <property type="project" value="UniProtKB-UniRule"/>
</dbReference>
<feature type="binding site" evidence="3">
    <location>
        <position position="21"/>
    </location>
    <ligand>
        <name>ATP</name>
        <dbReference type="ChEBI" id="CHEBI:30616"/>
    </ligand>
</feature>
<evidence type="ECO:0000256" key="2">
    <source>
        <dbReference type="ARBA" id="ARBA00022840"/>
    </source>
</evidence>
<dbReference type="KEGG" id="red:roselon_01863"/>
<dbReference type="GO" id="GO:0000400">
    <property type="term" value="F:four-way junction DNA binding"/>
    <property type="evidence" value="ECO:0007669"/>
    <property type="project" value="UniProtKB-UniRule"/>
</dbReference>
<evidence type="ECO:0000256" key="1">
    <source>
        <dbReference type="ARBA" id="ARBA00022741"/>
    </source>
</evidence>
<dbReference type="GO" id="GO:0016887">
    <property type="term" value="F:ATP hydrolysis activity"/>
    <property type="evidence" value="ECO:0007669"/>
    <property type="project" value="RHEA"/>
</dbReference>
<gene>
    <name evidence="3" type="primary">ruvB</name>
    <name evidence="6" type="ORF">roselon_01863</name>
</gene>
<keyword evidence="3" id="KW-0963">Cytoplasm</keyword>
<dbReference type="Gene3D" id="1.10.8.60">
    <property type="match status" value="1"/>
</dbReference>
<dbReference type="Gene3D" id="3.40.50.300">
    <property type="entry name" value="P-loop containing nucleotide triphosphate hydrolases"/>
    <property type="match status" value="1"/>
</dbReference>
<name>W8S5W1_9RHOB</name>
<feature type="binding site" evidence="3">
    <location>
        <position position="172"/>
    </location>
    <ligand>
        <name>ATP</name>
        <dbReference type="ChEBI" id="CHEBI:30616"/>
    </ligand>
</feature>
<comment type="similarity">
    <text evidence="3">Belongs to the RuvB family.</text>
</comment>
<dbReference type="eggNOG" id="COG2255">
    <property type="taxonomic scope" value="Bacteria"/>
</dbReference>
<dbReference type="Pfam" id="PF05496">
    <property type="entry name" value="RuvB_N"/>
    <property type="match status" value="1"/>
</dbReference>
<feature type="binding site" evidence="3">
    <location>
        <begin position="129"/>
        <end position="131"/>
    </location>
    <ligand>
        <name>ATP</name>
        <dbReference type="ChEBI" id="CHEBI:30616"/>
    </ligand>
</feature>
<dbReference type="EC" id="3.6.4.-" evidence="3"/>
<comment type="subcellular location">
    <subcellularLocation>
        <location evidence="3">Cytoplasm</location>
    </subcellularLocation>
</comment>
<feature type="binding site" evidence="3">
    <location>
        <position position="63"/>
    </location>
    <ligand>
        <name>ATP</name>
        <dbReference type="ChEBI" id="CHEBI:30616"/>
    </ligand>
</feature>
<keyword evidence="7" id="KW-1185">Reference proteome</keyword>
<keyword evidence="3" id="KW-0238">DNA-binding</keyword>
<evidence type="ECO:0000313" key="7">
    <source>
        <dbReference type="Proteomes" id="UP000019593"/>
    </source>
</evidence>
<comment type="subunit">
    <text evidence="3">Homohexamer. Forms an RuvA(8)-RuvB(12)-Holliday junction (HJ) complex. HJ DNA is sandwiched between 2 RuvA tetramers; dsDNA enters through RuvA and exits via RuvB. An RuvB hexamer assembles on each DNA strand where it exits the tetramer. Each RuvB hexamer is contacted by two RuvA subunits (via domain III) on 2 adjacent RuvB subunits; this complex drives branch migration. In the full resolvosome a probable DNA-RuvA(4)-RuvB(12)-RuvC(2) complex forms which resolves the HJ.</text>
</comment>
<feature type="region of interest" description="Disordered" evidence="4">
    <location>
        <begin position="1"/>
        <end position="20"/>
    </location>
</feature>
<dbReference type="GO" id="GO:0009378">
    <property type="term" value="F:four-way junction helicase activity"/>
    <property type="evidence" value="ECO:0007669"/>
    <property type="project" value="InterPro"/>
</dbReference>
<dbReference type="NCBIfam" id="NF000868">
    <property type="entry name" value="PRK00080.1"/>
    <property type="match status" value="1"/>
</dbReference>
<feature type="binding site" evidence="3">
    <location>
        <position position="67"/>
    </location>
    <ligand>
        <name>ATP</name>
        <dbReference type="ChEBI" id="CHEBI:30616"/>
    </ligand>
</feature>
<evidence type="ECO:0000259" key="5">
    <source>
        <dbReference type="SMART" id="SM00382"/>
    </source>
</evidence>
<dbReference type="Proteomes" id="UP000019593">
    <property type="component" value="Chromosome"/>
</dbReference>
<keyword evidence="3" id="KW-0227">DNA damage</keyword>
<dbReference type="Pfam" id="PF17864">
    <property type="entry name" value="AAA_lid_4"/>
    <property type="match status" value="1"/>
</dbReference>
<keyword evidence="3" id="KW-0233">DNA recombination</keyword>
<dbReference type="GO" id="GO:0005737">
    <property type="term" value="C:cytoplasm"/>
    <property type="evidence" value="ECO:0007669"/>
    <property type="project" value="UniProtKB-SubCell"/>
</dbReference>
<dbReference type="PANTHER" id="PTHR42848:SF1">
    <property type="entry name" value="HOLLIDAY JUNCTION BRANCH MIGRATION COMPLEX SUBUNIT RUVB"/>
    <property type="match status" value="1"/>
</dbReference>
<comment type="catalytic activity">
    <reaction evidence="3">
        <text>ATP + H2O = ADP + phosphate + H(+)</text>
        <dbReference type="Rhea" id="RHEA:13065"/>
        <dbReference type="ChEBI" id="CHEBI:15377"/>
        <dbReference type="ChEBI" id="CHEBI:15378"/>
        <dbReference type="ChEBI" id="CHEBI:30616"/>
        <dbReference type="ChEBI" id="CHEBI:43474"/>
        <dbReference type="ChEBI" id="CHEBI:456216"/>
    </reaction>
</comment>
<dbReference type="PANTHER" id="PTHR42848">
    <property type="match status" value="1"/>
</dbReference>
<feature type="domain" description="AAA+ ATPase" evidence="5">
    <location>
        <begin position="52"/>
        <end position="179"/>
    </location>
</feature>
<feature type="region of interest" description="Disordered" evidence="4">
    <location>
        <begin position="278"/>
        <end position="338"/>
    </location>
</feature>
<keyword evidence="3" id="KW-0378">Hydrolase</keyword>
<keyword evidence="6" id="KW-0347">Helicase</keyword>
<dbReference type="HAMAP" id="MF_00016">
    <property type="entry name" value="DNA_HJ_migration_RuvB"/>
    <property type="match status" value="1"/>
</dbReference>